<name>A0A6J6WHG9_9ZZZZ</name>
<feature type="domain" description="Flavin reductase like" evidence="3">
    <location>
        <begin position="13"/>
        <end position="155"/>
    </location>
</feature>
<evidence type="ECO:0000256" key="1">
    <source>
        <dbReference type="ARBA" id="ARBA00008898"/>
    </source>
</evidence>
<keyword evidence="2" id="KW-0560">Oxidoreductase</keyword>
<dbReference type="Gene3D" id="2.30.110.10">
    <property type="entry name" value="Electron Transport, Fmn-binding Protein, Chain A"/>
    <property type="match status" value="1"/>
</dbReference>
<evidence type="ECO:0000256" key="2">
    <source>
        <dbReference type="ARBA" id="ARBA00023002"/>
    </source>
</evidence>
<dbReference type="PANTHER" id="PTHR30466:SF11">
    <property type="entry name" value="FLAVIN-DEPENDENT MONOOXYGENASE, REDUCTASE SUBUNIT HSAB"/>
    <property type="match status" value="1"/>
</dbReference>
<dbReference type="InterPro" id="IPR050268">
    <property type="entry name" value="NADH-dep_flavin_reductase"/>
</dbReference>
<evidence type="ECO:0000313" key="4">
    <source>
        <dbReference type="EMBL" id="CAB4782845.1"/>
    </source>
</evidence>
<dbReference type="EMBL" id="CAFAAB010000060">
    <property type="protein sequence ID" value="CAB4782845.1"/>
    <property type="molecule type" value="Genomic_DNA"/>
</dbReference>
<protein>
    <submittedName>
        <fullName evidence="4">Unannotated protein</fullName>
    </submittedName>
</protein>
<dbReference type="SMART" id="SM00903">
    <property type="entry name" value="Flavin_Reduct"/>
    <property type="match status" value="1"/>
</dbReference>
<dbReference type="GO" id="GO:0010181">
    <property type="term" value="F:FMN binding"/>
    <property type="evidence" value="ECO:0007669"/>
    <property type="project" value="InterPro"/>
</dbReference>
<dbReference type="InterPro" id="IPR002563">
    <property type="entry name" value="Flavin_Rdtase-like_dom"/>
</dbReference>
<dbReference type="InterPro" id="IPR012349">
    <property type="entry name" value="Split_barrel_FMN-bd"/>
</dbReference>
<proteinExistence type="inferred from homology"/>
<dbReference type="PANTHER" id="PTHR30466">
    <property type="entry name" value="FLAVIN REDUCTASE"/>
    <property type="match status" value="1"/>
</dbReference>
<sequence length="158" mass="16277">MTELSIPKYREVLGHFATGVVVIAAMTPEGPVGFTCQSFAGLSLEPLLVTFAAQRNGSSWPRMQGAGSLAISVLGEDQESVARTFATSGIDKFAAVAWSPGTNGAPQIAGSIAIVEASIEHSSEHGDHDIVVAAVTGLEARAGAPLLYFRGGFGTFAV</sequence>
<evidence type="ECO:0000259" key="3">
    <source>
        <dbReference type="SMART" id="SM00903"/>
    </source>
</evidence>
<accession>A0A6J6WHG9</accession>
<gene>
    <name evidence="4" type="ORF">UFOPK2958_00653</name>
</gene>
<dbReference type="GO" id="GO:0042602">
    <property type="term" value="F:riboflavin reductase (NADPH) activity"/>
    <property type="evidence" value="ECO:0007669"/>
    <property type="project" value="TreeGrafter"/>
</dbReference>
<organism evidence="4">
    <name type="scientific">freshwater metagenome</name>
    <dbReference type="NCBI Taxonomy" id="449393"/>
    <lineage>
        <taxon>unclassified sequences</taxon>
        <taxon>metagenomes</taxon>
        <taxon>ecological metagenomes</taxon>
    </lineage>
</organism>
<dbReference type="Pfam" id="PF01613">
    <property type="entry name" value="Flavin_Reduct"/>
    <property type="match status" value="1"/>
</dbReference>
<dbReference type="SUPFAM" id="SSF50475">
    <property type="entry name" value="FMN-binding split barrel"/>
    <property type="match status" value="1"/>
</dbReference>
<comment type="similarity">
    <text evidence="1">Belongs to the non-flavoprotein flavin reductase family.</text>
</comment>
<dbReference type="AlphaFoldDB" id="A0A6J6WHG9"/>
<reference evidence="4" key="1">
    <citation type="submission" date="2020-05" db="EMBL/GenBank/DDBJ databases">
        <authorList>
            <person name="Chiriac C."/>
            <person name="Salcher M."/>
            <person name="Ghai R."/>
            <person name="Kavagutti S V."/>
        </authorList>
    </citation>
    <scope>NUCLEOTIDE SEQUENCE</scope>
</reference>